<organism evidence="2 3">
    <name type="scientific">Pseudonocardia hierapolitana</name>
    <dbReference type="NCBI Taxonomy" id="1128676"/>
    <lineage>
        <taxon>Bacteria</taxon>
        <taxon>Bacillati</taxon>
        <taxon>Actinomycetota</taxon>
        <taxon>Actinomycetes</taxon>
        <taxon>Pseudonocardiales</taxon>
        <taxon>Pseudonocardiaceae</taxon>
        <taxon>Pseudonocardia</taxon>
    </lineage>
</organism>
<dbReference type="AlphaFoldDB" id="A0A561SVZ6"/>
<accession>A0A561SVZ6</accession>
<comment type="caution">
    <text evidence="2">The sequence shown here is derived from an EMBL/GenBank/DDBJ whole genome shotgun (WGS) entry which is preliminary data.</text>
</comment>
<proteinExistence type="predicted"/>
<dbReference type="EMBL" id="VIWU01000001">
    <property type="protein sequence ID" value="TWF79038.1"/>
    <property type="molecule type" value="Genomic_DNA"/>
</dbReference>
<reference evidence="2 3" key="1">
    <citation type="submission" date="2019-06" db="EMBL/GenBank/DDBJ databases">
        <title>Sequencing the genomes of 1000 actinobacteria strains.</title>
        <authorList>
            <person name="Klenk H.-P."/>
        </authorList>
    </citation>
    <scope>NUCLEOTIDE SEQUENCE [LARGE SCALE GENOMIC DNA]</scope>
    <source>
        <strain evidence="2 3">DSM 45671</strain>
    </source>
</reference>
<dbReference type="Proteomes" id="UP000321261">
    <property type="component" value="Unassembled WGS sequence"/>
</dbReference>
<sequence length="117" mass="12437">MGDAATGHSAGDGQRRGRRGTAGSSVLTPPTGMPVIPNLESSLPVQRRESLPIPADPPQPPAQHTVVDPCTCGHGPEAHEHYRPGSDCGACGRRACAEYRPANSAWRRFLRSMGFTH</sequence>
<evidence type="ECO:0000256" key="1">
    <source>
        <dbReference type="SAM" id="MobiDB-lite"/>
    </source>
</evidence>
<keyword evidence="3" id="KW-1185">Reference proteome</keyword>
<name>A0A561SVZ6_9PSEU</name>
<feature type="region of interest" description="Disordered" evidence="1">
    <location>
        <begin position="1"/>
        <end position="38"/>
    </location>
</feature>
<evidence type="ECO:0000313" key="3">
    <source>
        <dbReference type="Proteomes" id="UP000321261"/>
    </source>
</evidence>
<protein>
    <submittedName>
        <fullName evidence="2">Uncharacterized protein</fullName>
    </submittedName>
</protein>
<evidence type="ECO:0000313" key="2">
    <source>
        <dbReference type="EMBL" id="TWF79038.1"/>
    </source>
</evidence>
<gene>
    <name evidence="2" type="ORF">FHX44_114964</name>
</gene>